<evidence type="ECO:0000256" key="5">
    <source>
        <dbReference type="ARBA" id="ARBA00022777"/>
    </source>
</evidence>
<dbReference type="GO" id="GO:0005524">
    <property type="term" value="F:ATP binding"/>
    <property type="evidence" value="ECO:0007669"/>
    <property type="project" value="UniProtKB-KW"/>
</dbReference>
<evidence type="ECO:0000256" key="7">
    <source>
        <dbReference type="ARBA" id="ARBA00047899"/>
    </source>
</evidence>
<gene>
    <name evidence="11" type="ORF">H6F44_21330</name>
</gene>
<accession>A0A926UXD8</accession>
<keyword evidence="3" id="KW-0808">Transferase</keyword>
<comment type="catalytic activity">
    <reaction evidence="8">
        <text>L-seryl-[protein] + ATP = O-phospho-L-seryl-[protein] + ADP + H(+)</text>
        <dbReference type="Rhea" id="RHEA:17989"/>
        <dbReference type="Rhea" id="RHEA-COMP:9863"/>
        <dbReference type="Rhea" id="RHEA-COMP:11604"/>
        <dbReference type="ChEBI" id="CHEBI:15378"/>
        <dbReference type="ChEBI" id="CHEBI:29999"/>
        <dbReference type="ChEBI" id="CHEBI:30616"/>
        <dbReference type="ChEBI" id="CHEBI:83421"/>
        <dbReference type="ChEBI" id="CHEBI:456216"/>
        <dbReference type="EC" id="2.7.11.1"/>
    </reaction>
</comment>
<keyword evidence="9" id="KW-1133">Transmembrane helix</keyword>
<proteinExistence type="predicted"/>
<sequence>MIIDGNYSVTRLLSDKGGFGTIYEIEDGQQQPKVLKVLNPEFNDLPKAVSLFQQEAFLLGKIDSRGLPKIEAYIHHDLPKGKMLHGIVMEKIEGINLYEWIQSHSPLTEKMAIAWMRQLTKILKLVHQHGYFHRDIKPSNIMIRPSGQLALIDFGAAREASYTYLAKVGSVGGITQITSAGYTSPEQVRGFAVPQSDFFALGMTFLHLVTGKYPLDMHDSHTDKYNWRDDAPKISEEFAKFLEQLIANRPVDRPSDCETILHSLDEIERLQKDRQTKRQQEAKQKISRQQNLNIIWAGIVLLMVSIMSYAIAVVNRVLPPPIPVEAPTVQPK</sequence>
<dbReference type="InterPro" id="IPR008271">
    <property type="entry name" value="Ser/Thr_kinase_AS"/>
</dbReference>
<dbReference type="EMBL" id="JACJPY010000127">
    <property type="protein sequence ID" value="MBD2152641.1"/>
    <property type="molecule type" value="Genomic_DNA"/>
</dbReference>
<keyword evidence="12" id="KW-1185">Reference proteome</keyword>
<dbReference type="SMART" id="SM00220">
    <property type="entry name" value="S_TKc"/>
    <property type="match status" value="1"/>
</dbReference>
<evidence type="ECO:0000259" key="10">
    <source>
        <dbReference type="PROSITE" id="PS50011"/>
    </source>
</evidence>
<dbReference type="Pfam" id="PF00069">
    <property type="entry name" value="Pkinase"/>
    <property type="match status" value="1"/>
</dbReference>
<keyword evidence="2 11" id="KW-0723">Serine/threonine-protein kinase</keyword>
<dbReference type="RefSeq" id="WP_190353106.1">
    <property type="nucleotide sequence ID" value="NZ_JACJPY010000127.1"/>
</dbReference>
<dbReference type="InterPro" id="IPR000719">
    <property type="entry name" value="Prot_kinase_dom"/>
</dbReference>
<feature type="domain" description="Protein kinase" evidence="10">
    <location>
        <begin position="8"/>
        <end position="265"/>
    </location>
</feature>
<dbReference type="PROSITE" id="PS00108">
    <property type="entry name" value="PROTEIN_KINASE_ST"/>
    <property type="match status" value="1"/>
</dbReference>
<dbReference type="SUPFAM" id="SSF56112">
    <property type="entry name" value="Protein kinase-like (PK-like)"/>
    <property type="match status" value="1"/>
</dbReference>
<reference evidence="11" key="2">
    <citation type="submission" date="2020-08" db="EMBL/GenBank/DDBJ databases">
        <authorList>
            <person name="Chen M."/>
            <person name="Teng W."/>
            <person name="Zhao L."/>
            <person name="Hu C."/>
            <person name="Zhou Y."/>
            <person name="Han B."/>
            <person name="Song L."/>
            <person name="Shu W."/>
        </authorList>
    </citation>
    <scope>NUCLEOTIDE SEQUENCE</scope>
    <source>
        <strain evidence="11">FACHB-1277</strain>
    </source>
</reference>
<dbReference type="Proteomes" id="UP000631421">
    <property type="component" value="Unassembled WGS sequence"/>
</dbReference>
<keyword evidence="6" id="KW-0067">ATP-binding</keyword>
<reference evidence="11" key="1">
    <citation type="journal article" date="2015" name="ISME J.">
        <title>Draft Genome Sequence of Streptomyces incarnatus NRRL8089, which Produces the Nucleoside Antibiotic Sinefungin.</title>
        <authorList>
            <person name="Oshima K."/>
            <person name="Hattori M."/>
            <person name="Shimizu H."/>
            <person name="Fukuda K."/>
            <person name="Nemoto M."/>
            <person name="Inagaki K."/>
            <person name="Tamura T."/>
        </authorList>
    </citation>
    <scope>NUCLEOTIDE SEQUENCE</scope>
    <source>
        <strain evidence="11">FACHB-1277</strain>
    </source>
</reference>
<dbReference type="GO" id="GO:0004674">
    <property type="term" value="F:protein serine/threonine kinase activity"/>
    <property type="evidence" value="ECO:0007669"/>
    <property type="project" value="UniProtKB-KW"/>
</dbReference>
<evidence type="ECO:0000313" key="12">
    <source>
        <dbReference type="Proteomes" id="UP000631421"/>
    </source>
</evidence>
<organism evidence="11 12">
    <name type="scientific">Pseudanabaena cinerea FACHB-1277</name>
    <dbReference type="NCBI Taxonomy" id="2949581"/>
    <lineage>
        <taxon>Bacteria</taxon>
        <taxon>Bacillati</taxon>
        <taxon>Cyanobacteriota</taxon>
        <taxon>Cyanophyceae</taxon>
        <taxon>Pseudanabaenales</taxon>
        <taxon>Pseudanabaenaceae</taxon>
        <taxon>Pseudanabaena</taxon>
        <taxon>Pseudanabaena cinerea</taxon>
    </lineage>
</organism>
<evidence type="ECO:0000256" key="1">
    <source>
        <dbReference type="ARBA" id="ARBA00012513"/>
    </source>
</evidence>
<evidence type="ECO:0000256" key="3">
    <source>
        <dbReference type="ARBA" id="ARBA00022679"/>
    </source>
</evidence>
<dbReference type="PANTHER" id="PTHR24363">
    <property type="entry name" value="SERINE/THREONINE PROTEIN KINASE"/>
    <property type="match status" value="1"/>
</dbReference>
<dbReference type="Gene3D" id="1.10.510.10">
    <property type="entry name" value="Transferase(Phosphotransferase) domain 1"/>
    <property type="match status" value="1"/>
</dbReference>
<name>A0A926UXD8_9CYAN</name>
<evidence type="ECO:0000313" key="11">
    <source>
        <dbReference type="EMBL" id="MBD2152641.1"/>
    </source>
</evidence>
<dbReference type="EC" id="2.7.11.1" evidence="1"/>
<keyword evidence="9" id="KW-0472">Membrane</keyword>
<dbReference type="PANTHER" id="PTHR24363:SF0">
    <property type="entry name" value="SERINE_THREONINE KINASE LIKE DOMAIN CONTAINING 1"/>
    <property type="match status" value="1"/>
</dbReference>
<protein>
    <recommendedName>
        <fullName evidence="1">non-specific serine/threonine protein kinase</fullName>
        <ecNumber evidence="1">2.7.11.1</ecNumber>
    </recommendedName>
</protein>
<evidence type="ECO:0000256" key="6">
    <source>
        <dbReference type="ARBA" id="ARBA00022840"/>
    </source>
</evidence>
<keyword evidence="9" id="KW-0812">Transmembrane</keyword>
<evidence type="ECO:0000256" key="2">
    <source>
        <dbReference type="ARBA" id="ARBA00022527"/>
    </source>
</evidence>
<evidence type="ECO:0000256" key="4">
    <source>
        <dbReference type="ARBA" id="ARBA00022741"/>
    </source>
</evidence>
<comment type="catalytic activity">
    <reaction evidence="7">
        <text>L-threonyl-[protein] + ATP = O-phospho-L-threonyl-[protein] + ADP + H(+)</text>
        <dbReference type="Rhea" id="RHEA:46608"/>
        <dbReference type="Rhea" id="RHEA-COMP:11060"/>
        <dbReference type="Rhea" id="RHEA-COMP:11605"/>
        <dbReference type="ChEBI" id="CHEBI:15378"/>
        <dbReference type="ChEBI" id="CHEBI:30013"/>
        <dbReference type="ChEBI" id="CHEBI:30616"/>
        <dbReference type="ChEBI" id="CHEBI:61977"/>
        <dbReference type="ChEBI" id="CHEBI:456216"/>
        <dbReference type="EC" id="2.7.11.1"/>
    </reaction>
</comment>
<dbReference type="AlphaFoldDB" id="A0A926UXD8"/>
<keyword evidence="5 11" id="KW-0418">Kinase</keyword>
<dbReference type="PROSITE" id="PS50011">
    <property type="entry name" value="PROTEIN_KINASE_DOM"/>
    <property type="match status" value="1"/>
</dbReference>
<keyword evidence="4" id="KW-0547">Nucleotide-binding</keyword>
<evidence type="ECO:0000256" key="9">
    <source>
        <dbReference type="SAM" id="Phobius"/>
    </source>
</evidence>
<comment type="caution">
    <text evidence="11">The sequence shown here is derived from an EMBL/GenBank/DDBJ whole genome shotgun (WGS) entry which is preliminary data.</text>
</comment>
<dbReference type="Gene3D" id="3.30.200.20">
    <property type="entry name" value="Phosphorylase Kinase, domain 1"/>
    <property type="match status" value="1"/>
</dbReference>
<dbReference type="CDD" id="cd14014">
    <property type="entry name" value="STKc_PknB_like"/>
    <property type="match status" value="1"/>
</dbReference>
<dbReference type="InterPro" id="IPR011009">
    <property type="entry name" value="Kinase-like_dom_sf"/>
</dbReference>
<evidence type="ECO:0000256" key="8">
    <source>
        <dbReference type="ARBA" id="ARBA00048679"/>
    </source>
</evidence>
<feature type="transmembrane region" description="Helical" evidence="9">
    <location>
        <begin position="294"/>
        <end position="314"/>
    </location>
</feature>